<keyword evidence="5" id="KW-0966">Cell projection</keyword>
<evidence type="ECO:0000256" key="5">
    <source>
        <dbReference type="ARBA" id="ARBA00023273"/>
    </source>
</evidence>
<dbReference type="Pfam" id="PF22544">
    <property type="entry name" value="HYDIN_VesB_CFA65-like_Ig"/>
    <property type="match status" value="1"/>
</dbReference>
<reference evidence="7 8" key="1">
    <citation type="submission" date="2014-07" db="EMBL/GenBank/DDBJ databases">
        <authorList>
            <person name="McCorrison J."/>
            <person name="Sanka R."/>
            <person name="Torralba M."/>
            <person name="Gillis M."/>
            <person name="Haft D.H."/>
            <person name="Methe B."/>
            <person name="Sutton G."/>
            <person name="Nelson K.E."/>
        </authorList>
    </citation>
    <scope>NUCLEOTIDE SEQUENCE [LARGE SCALE GENOMIC DNA]</scope>
    <source>
        <strain evidence="7 8">S9-PR14</strain>
    </source>
</reference>
<accession>A0A098YTC7</accession>
<proteinExistence type="predicted"/>
<dbReference type="RefSeq" id="WP_036926531.1">
    <property type="nucleotide sequence ID" value="NZ_JRPQ01000066.1"/>
</dbReference>
<sequence>MNRLIIGLTFLALPVLAHGQQIRAVNEVIDCGQIIFKHPVTAEYEIKNTGHQDLLINKVMTDCGCTTVDYPRKPIAPQTSATIKVVYDSKLLGTFQKQIALLSNASTQPYLLRLRGKVVEEIVDFVGDYPFHLGELQTDVNNIEFDDVNRGDRPQIKIHIKNTTNEMAEPVLMHLPSYLQAEMSPSRLAPGHAGVATITLDSRKIRDYGLTQTGIYLGFVPGDKVAPTKELTVSAVLLPDFKDAGEQARIAMPKMQLSATTLHLGNFGNKRKQSGRILIQNMGRATLEIERLQMFTGGIKVAMNKSRIEPGKIAKLKVTVVEEELKKVRSKPRILMITNDPDQPKVIIDIEVEK</sequence>
<keyword evidence="3" id="KW-0963">Cytoplasm</keyword>
<dbReference type="OrthoDB" id="1466304at2"/>
<evidence type="ECO:0000256" key="4">
    <source>
        <dbReference type="ARBA" id="ARBA00023069"/>
    </source>
</evidence>
<comment type="caution">
    <text evidence="7">The sequence shown here is derived from an EMBL/GenBank/DDBJ whole genome shotgun (WGS) entry which is preliminary data.</text>
</comment>
<keyword evidence="4" id="KW-0969">Cilium</keyword>
<dbReference type="InterPro" id="IPR011467">
    <property type="entry name" value="DUF1573"/>
</dbReference>
<name>A0A098YTC7_9BACT</name>
<dbReference type="InterPro" id="IPR013783">
    <property type="entry name" value="Ig-like_fold"/>
</dbReference>
<gene>
    <name evidence="7" type="ORF">HMPREF9304_03855</name>
</gene>
<dbReference type="Pfam" id="PF07610">
    <property type="entry name" value="DUF1573"/>
    <property type="match status" value="1"/>
</dbReference>
<dbReference type="AlphaFoldDB" id="A0A098YTC7"/>
<dbReference type="PANTHER" id="PTHR37833">
    <property type="entry name" value="LIPOPROTEIN-RELATED"/>
    <property type="match status" value="1"/>
</dbReference>
<protein>
    <recommendedName>
        <fullName evidence="6">HYDIN/VesB/CFA65-like Ig-like domain-containing protein</fullName>
    </recommendedName>
</protein>
<dbReference type="Proteomes" id="UP000029723">
    <property type="component" value="Unassembled WGS sequence"/>
</dbReference>
<organism evidence="7 8">
    <name type="scientific">Hoylesella timonensis S9-PR14</name>
    <dbReference type="NCBI Taxonomy" id="1401062"/>
    <lineage>
        <taxon>Bacteria</taxon>
        <taxon>Pseudomonadati</taxon>
        <taxon>Bacteroidota</taxon>
        <taxon>Bacteroidia</taxon>
        <taxon>Bacteroidales</taxon>
        <taxon>Prevotellaceae</taxon>
        <taxon>Hoylesella</taxon>
    </lineage>
</organism>
<evidence type="ECO:0000256" key="1">
    <source>
        <dbReference type="ARBA" id="ARBA00004138"/>
    </source>
</evidence>
<evidence type="ECO:0000313" key="7">
    <source>
        <dbReference type="EMBL" id="KGI22557.1"/>
    </source>
</evidence>
<evidence type="ECO:0000256" key="2">
    <source>
        <dbReference type="ARBA" id="ARBA00004496"/>
    </source>
</evidence>
<feature type="domain" description="HYDIN/VesB/CFA65-like Ig-like" evidence="6">
    <location>
        <begin position="253"/>
        <end position="350"/>
    </location>
</feature>
<dbReference type="Gene3D" id="2.60.40.10">
    <property type="entry name" value="Immunoglobulins"/>
    <property type="match status" value="3"/>
</dbReference>
<dbReference type="EMBL" id="JRPQ01000066">
    <property type="protein sequence ID" value="KGI22557.1"/>
    <property type="molecule type" value="Genomic_DNA"/>
</dbReference>
<comment type="subcellular location">
    <subcellularLocation>
        <location evidence="1">Cell projection</location>
        <location evidence="1">Cilium</location>
    </subcellularLocation>
    <subcellularLocation>
        <location evidence="2">Cytoplasm</location>
    </subcellularLocation>
</comment>
<evidence type="ECO:0000256" key="3">
    <source>
        <dbReference type="ARBA" id="ARBA00022490"/>
    </source>
</evidence>
<evidence type="ECO:0000313" key="8">
    <source>
        <dbReference type="Proteomes" id="UP000029723"/>
    </source>
</evidence>
<dbReference type="PANTHER" id="PTHR37833:SF1">
    <property type="entry name" value="SIGNAL PEPTIDE PROTEIN"/>
    <property type="match status" value="1"/>
</dbReference>
<dbReference type="InterPro" id="IPR053879">
    <property type="entry name" value="HYDIN_VesB_CFA65-like_Ig"/>
</dbReference>
<dbReference type="GO" id="GO:0005737">
    <property type="term" value="C:cytoplasm"/>
    <property type="evidence" value="ECO:0007669"/>
    <property type="project" value="UniProtKB-SubCell"/>
</dbReference>
<evidence type="ECO:0000259" key="6">
    <source>
        <dbReference type="Pfam" id="PF22544"/>
    </source>
</evidence>